<evidence type="ECO:0000313" key="2">
    <source>
        <dbReference type="Proteomes" id="UP001280121"/>
    </source>
</evidence>
<organism evidence="1 2">
    <name type="scientific">Dipteronia dyeriana</name>
    <dbReference type="NCBI Taxonomy" id="168575"/>
    <lineage>
        <taxon>Eukaryota</taxon>
        <taxon>Viridiplantae</taxon>
        <taxon>Streptophyta</taxon>
        <taxon>Embryophyta</taxon>
        <taxon>Tracheophyta</taxon>
        <taxon>Spermatophyta</taxon>
        <taxon>Magnoliopsida</taxon>
        <taxon>eudicotyledons</taxon>
        <taxon>Gunneridae</taxon>
        <taxon>Pentapetalae</taxon>
        <taxon>rosids</taxon>
        <taxon>malvids</taxon>
        <taxon>Sapindales</taxon>
        <taxon>Sapindaceae</taxon>
        <taxon>Hippocastanoideae</taxon>
        <taxon>Acereae</taxon>
        <taxon>Dipteronia</taxon>
    </lineage>
</organism>
<protein>
    <submittedName>
        <fullName evidence="1">Uncharacterized protein</fullName>
    </submittedName>
</protein>
<keyword evidence="2" id="KW-1185">Reference proteome</keyword>
<name>A0AAD9X5E0_9ROSI</name>
<accession>A0AAD9X5E0</accession>
<evidence type="ECO:0000313" key="1">
    <source>
        <dbReference type="EMBL" id="KAK2653160.1"/>
    </source>
</evidence>
<dbReference type="AlphaFoldDB" id="A0AAD9X5E0"/>
<comment type="caution">
    <text evidence="1">The sequence shown here is derived from an EMBL/GenBank/DDBJ whole genome shotgun (WGS) entry which is preliminary data.</text>
</comment>
<dbReference type="EMBL" id="JANJYI010000004">
    <property type="protein sequence ID" value="KAK2653160.1"/>
    <property type="molecule type" value="Genomic_DNA"/>
</dbReference>
<reference evidence="1" key="1">
    <citation type="journal article" date="2023" name="Plant J.">
        <title>Genome sequences and population genomics provide insights into the demographic history, inbreeding, and mutation load of two 'living fossil' tree species of Dipteronia.</title>
        <authorList>
            <person name="Feng Y."/>
            <person name="Comes H.P."/>
            <person name="Chen J."/>
            <person name="Zhu S."/>
            <person name="Lu R."/>
            <person name="Zhang X."/>
            <person name="Li P."/>
            <person name="Qiu J."/>
            <person name="Olsen K.M."/>
            <person name="Qiu Y."/>
        </authorList>
    </citation>
    <scope>NUCLEOTIDE SEQUENCE</scope>
    <source>
        <strain evidence="1">KIB01</strain>
    </source>
</reference>
<gene>
    <name evidence="1" type="ORF">Ddye_013016</name>
</gene>
<proteinExistence type="predicted"/>
<dbReference type="Proteomes" id="UP001280121">
    <property type="component" value="Unassembled WGS sequence"/>
</dbReference>
<sequence length="96" mass="10565">MVRRMRLFQLATCVIDKVACTEEARKILEDILNNAILDIKSTLKSGGSGEVSERNNVVQHVYNEPLAVRAKGDSVCNNDTINLTAKDEDSISTVTN</sequence>